<evidence type="ECO:0000313" key="2">
    <source>
        <dbReference type="Proteomes" id="UP000095594"/>
    </source>
</evidence>
<evidence type="ECO:0000313" key="1">
    <source>
        <dbReference type="EMBL" id="CUP14006.1"/>
    </source>
</evidence>
<sequence length="33" mass="3722">MRLTLTRVVFKSLGKDATDVGEARLTLTRVVFK</sequence>
<dbReference type="AlphaFoldDB" id="A0A174KUA7"/>
<reference evidence="1 2" key="1">
    <citation type="submission" date="2015-09" db="EMBL/GenBank/DDBJ databases">
        <authorList>
            <consortium name="Pathogen Informatics"/>
        </authorList>
    </citation>
    <scope>NUCLEOTIDE SEQUENCE [LARGE SCALE GENOMIC DNA]</scope>
    <source>
        <strain evidence="1 2">2789STDY5834856</strain>
    </source>
</reference>
<name>A0A174KUA7_9CLOT</name>
<organism evidence="1 2">
    <name type="scientific">Clostridium disporicum</name>
    <dbReference type="NCBI Taxonomy" id="84024"/>
    <lineage>
        <taxon>Bacteria</taxon>
        <taxon>Bacillati</taxon>
        <taxon>Bacillota</taxon>
        <taxon>Clostridia</taxon>
        <taxon>Eubacteriales</taxon>
        <taxon>Clostridiaceae</taxon>
        <taxon>Clostridium</taxon>
    </lineage>
</organism>
<accession>A0A174KUA7</accession>
<proteinExistence type="predicted"/>
<dbReference type="Proteomes" id="UP000095594">
    <property type="component" value="Unassembled WGS sequence"/>
</dbReference>
<dbReference type="EMBL" id="CYZX01000027">
    <property type="protein sequence ID" value="CUP14006.1"/>
    <property type="molecule type" value="Genomic_DNA"/>
</dbReference>
<protein>
    <submittedName>
        <fullName evidence="1">Uncharacterized protein</fullName>
    </submittedName>
</protein>
<gene>
    <name evidence="1" type="ORF">ERS852471_03076</name>
</gene>